<dbReference type="Proteomes" id="UP000271981">
    <property type="component" value="Genome"/>
</dbReference>
<dbReference type="EMBL" id="LN890663">
    <property type="protein sequence ID" value="CUS06502.1"/>
    <property type="molecule type" value="Genomic_DNA"/>
</dbReference>
<evidence type="ECO:0000313" key="2">
    <source>
        <dbReference type="Proteomes" id="UP000271981"/>
    </source>
</evidence>
<proteinExistence type="predicted"/>
<reference evidence="2" key="1">
    <citation type="submission" date="2015-10" db="EMBL/GenBank/DDBJ databases">
        <authorList>
            <person name="Turner D."/>
        </authorList>
    </citation>
    <scope>NUCLEOTIDE SEQUENCE [LARGE SCALE GENOMIC DNA]</scope>
</reference>
<dbReference type="GeneID" id="40103127"/>
<sequence length="90" mass="10153">MDNLDLRNKGFMLEQCAKKLDEIDKAELLDAVGFISTVAFVMQLGAAHHSFNLWRMGKMSDELALRLVDAFLDTFQSEVSAVLNFDINEV</sequence>
<gene>
    <name evidence="1" type="primary">LOKI_41</name>
</gene>
<dbReference type="OrthoDB" id="39774at10239"/>
<keyword evidence="2" id="KW-1185">Reference proteome</keyword>
<organism evidence="1 2">
    <name type="scientific">Acinetobacter phage Loki</name>
    <dbReference type="NCBI Taxonomy" id="1970374"/>
    <lineage>
        <taxon>Viruses</taxon>
        <taxon>Duplodnaviria</taxon>
        <taxon>Heunggongvirae</taxon>
        <taxon>Uroviricota</taxon>
        <taxon>Caudoviricetes</taxon>
        <taxon>Lokivirus</taxon>
        <taxon>Lokivirus loki</taxon>
    </lineage>
</organism>
<dbReference type="RefSeq" id="YP_009626226.1">
    <property type="nucleotide sequence ID" value="NC_042137.1"/>
</dbReference>
<dbReference type="KEGG" id="vg:40103127"/>
<name>A0A0P1KLD2_9CAUD</name>
<accession>A0A0P1KLD2</accession>
<evidence type="ECO:0000313" key="1">
    <source>
        <dbReference type="EMBL" id="CUS06502.1"/>
    </source>
</evidence>
<protein>
    <submittedName>
        <fullName evidence="1">Uncharacterized protein</fullName>
    </submittedName>
</protein>